<dbReference type="OrthoDB" id="9800887at2"/>
<dbReference type="SUPFAM" id="SSF49482">
    <property type="entry name" value="Aromatic compound dioxygenase"/>
    <property type="match status" value="1"/>
</dbReference>
<keyword evidence="2" id="KW-0223">Dioxygenase</keyword>
<evidence type="ECO:0000313" key="2">
    <source>
        <dbReference type="EMBL" id="RLK58313.1"/>
    </source>
</evidence>
<sequence>MGHDDPVGRVLGRRQVLLGLAALGVVGCSPAVVDCVVRPEQMEGPYFVDEKLDRSDIRADPDTGVQAVGTRLQLGLTVSRVDGDRCVPLPGAVVDIWHCDAAGNYSDIASEGTTGRKELRGLQVSDPDGAVTFTTVLPGWYEGRTVHIHLKIRTTTPDGKPYEFTSQLYLPDEFTAQYLATGPYSSHGPADTTNKTDQLYALNGDQLLLPTPTRVDSAPAYRAAFSVAMDLANAKTAADDAMAPGAFPTP</sequence>
<organism evidence="2 3">
    <name type="scientific">Actinokineospora cianjurensis</name>
    <dbReference type="NCBI Taxonomy" id="585224"/>
    <lineage>
        <taxon>Bacteria</taxon>
        <taxon>Bacillati</taxon>
        <taxon>Actinomycetota</taxon>
        <taxon>Actinomycetes</taxon>
        <taxon>Pseudonocardiales</taxon>
        <taxon>Pseudonocardiaceae</taxon>
        <taxon>Actinokineospora</taxon>
    </lineage>
</organism>
<gene>
    <name evidence="2" type="ORF">CLV68_4410</name>
</gene>
<keyword evidence="2" id="KW-0560">Oxidoreductase</keyword>
<dbReference type="InterPro" id="IPR015889">
    <property type="entry name" value="Intradiol_dOase_core"/>
</dbReference>
<protein>
    <submittedName>
        <fullName evidence="2">Dioxygenase-like protein</fullName>
    </submittedName>
</protein>
<dbReference type="Pfam" id="PF00775">
    <property type="entry name" value="Dioxygenase_C"/>
    <property type="match status" value="1"/>
</dbReference>
<dbReference type="GO" id="GO:0008199">
    <property type="term" value="F:ferric iron binding"/>
    <property type="evidence" value="ECO:0007669"/>
    <property type="project" value="InterPro"/>
</dbReference>
<dbReference type="Proteomes" id="UP000282454">
    <property type="component" value="Unassembled WGS sequence"/>
</dbReference>
<keyword evidence="3" id="KW-1185">Reference proteome</keyword>
<dbReference type="EMBL" id="RCDD01000003">
    <property type="protein sequence ID" value="RLK58313.1"/>
    <property type="molecule type" value="Genomic_DNA"/>
</dbReference>
<comment type="caution">
    <text evidence="2">The sequence shown here is derived from an EMBL/GenBank/DDBJ whole genome shotgun (WGS) entry which is preliminary data.</text>
</comment>
<dbReference type="GO" id="GO:0016702">
    <property type="term" value="F:oxidoreductase activity, acting on single donors with incorporation of molecular oxygen, incorporation of two atoms of oxygen"/>
    <property type="evidence" value="ECO:0007669"/>
    <property type="project" value="InterPro"/>
</dbReference>
<feature type="domain" description="Intradiol ring-cleavage dioxygenases" evidence="1">
    <location>
        <begin position="43"/>
        <end position="145"/>
    </location>
</feature>
<dbReference type="PANTHER" id="PTHR34315">
    <property type="match status" value="1"/>
</dbReference>
<dbReference type="RefSeq" id="WP_121392750.1">
    <property type="nucleotide sequence ID" value="NZ_RCDD01000003.1"/>
</dbReference>
<evidence type="ECO:0000259" key="1">
    <source>
        <dbReference type="Pfam" id="PF00775"/>
    </source>
</evidence>
<evidence type="ECO:0000313" key="3">
    <source>
        <dbReference type="Proteomes" id="UP000282454"/>
    </source>
</evidence>
<dbReference type="PANTHER" id="PTHR34315:SF1">
    <property type="entry name" value="INTRADIOL RING-CLEAVAGE DIOXYGENASES DOMAIN-CONTAINING PROTEIN-RELATED"/>
    <property type="match status" value="1"/>
</dbReference>
<dbReference type="AlphaFoldDB" id="A0A421B210"/>
<name>A0A421B210_9PSEU</name>
<proteinExistence type="predicted"/>
<dbReference type="Gene3D" id="2.60.130.10">
    <property type="entry name" value="Aromatic compound dioxygenase"/>
    <property type="match status" value="1"/>
</dbReference>
<reference evidence="2 3" key="1">
    <citation type="submission" date="2018-10" db="EMBL/GenBank/DDBJ databases">
        <title>Genomic Encyclopedia of Archaeal and Bacterial Type Strains, Phase II (KMG-II): from individual species to whole genera.</title>
        <authorList>
            <person name="Goeker M."/>
        </authorList>
    </citation>
    <scope>NUCLEOTIDE SEQUENCE [LARGE SCALE GENOMIC DNA]</scope>
    <source>
        <strain evidence="2 3">DSM 45657</strain>
    </source>
</reference>
<dbReference type="InterPro" id="IPR000627">
    <property type="entry name" value="Intradiol_dOase_C"/>
</dbReference>
<accession>A0A421B210</accession>